<keyword evidence="2" id="KW-0812">Transmembrane</keyword>
<evidence type="ECO:0000256" key="1">
    <source>
        <dbReference type="SAM" id="MobiDB-lite"/>
    </source>
</evidence>
<sequence length="86" mass="9894">MPKVVSHPNRQTNTTDGRTDDDGPTDERMGDEWIDKRRNGWMDGHTSMYVCMCVCVCVCVYVAVDGEEFPENREYEVDSLEVSKKE</sequence>
<name>A0A1I9FZJ0_BRUMA</name>
<reference evidence="3" key="1">
    <citation type="journal article" date="2007" name="Science">
        <title>Draft genome of the filarial nematode parasite Brugia malayi.</title>
        <authorList>
            <person name="Ghedin E."/>
            <person name="Wang S."/>
            <person name="Spiro D."/>
            <person name="Caler E."/>
            <person name="Zhao Q."/>
            <person name="Crabtree J."/>
            <person name="Allen J.E."/>
            <person name="Delcher A.L."/>
            <person name="Guiliano D.B."/>
            <person name="Miranda-Saavedra D."/>
            <person name="Angiuoli S.V."/>
            <person name="Creasy T."/>
            <person name="Amedeo P."/>
            <person name="Haas B."/>
            <person name="El-Sayed N.M."/>
            <person name="Wortman J.R."/>
            <person name="Feldblyum T."/>
            <person name="Tallon L."/>
            <person name="Schatz M."/>
            <person name="Shumway M."/>
            <person name="Koo H."/>
            <person name="Salzberg S.L."/>
            <person name="Schobel S."/>
            <person name="Pertea M."/>
            <person name="Pop M."/>
            <person name="White O."/>
            <person name="Barton G.J."/>
            <person name="Carlow C.K."/>
            <person name="Crawford M.J."/>
            <person name="Daub J."/>
            <person name="Dimmic M.W."/>
            <person name="Estes C.F."/>
            <person name="Foster J.M."/>
            <person name="Ganatra M."/>
            <person name="Gregory W.F."/>
            <person name="Johnson N.M."/>
            <person name="Jin J."/>
            <person name="Komuniecki R."/>
            <person name="Korf I."/>
            <person name="Kumar S."/>
            <person name="Laney S."/>
            <person name="Li B.W."/>
            <person name="Li W."/>
            <person name="Lindblom T.H."/>
            <person name="Lustigman S."/>
            <person name="Ma D."/>
            <person name="Maina C.V."/>
            <person name="Martin D.M."/>
            <person name="McCarter J.P."/>
            <person name="McReynolds L."/>
            <person name="Mitreva M."/>
            <person name="Nutman T.B."/>
            <person name="Parkinson J."/>
            <person name="Peregrin-Alvarez J.M."/>
            <person name="Poole C."/>
            <person name="Ren Q."/>
            <person name="Saunders L."/>
            <person name="Sluder A.E."/>
            <person name="Smith K."/>
            <person name="Stanke M."/>
            <person name="Unnasch T.R."/>
            <person name="Ware J."/>
            <person name="Wei A.D."/>
            <person name="Weil G."/>
            <person name="Williams D.J."/>
            <person name="Zhang Y."/>
            <person name="Williams S.A."/>
            <person name="Fraser-Liggett C."/>
            <person name="Slatko B."/>
            <person name="Blaxter M.L."/>
            <person name="Scott A.L."/>
        </authorList>
    </citation>
    <scope>NUCLEOTIDE SEQUENCE</scope>
    <source>
        <strain evidence="3">FR3</strain>
    </source>
</reference>
<keyword evidence="2" id="KW-0472">Membrane</keyword>
<proteinExistence type="predicted"/>
<evidence type="ECO:0000313" key="3">
    <source>
        <dbReference type="EMBL" id="CDP90640.1"/>
    </source>
</evidence>
<feature type="region of interest" description="Disordered" evidence="1">
    <location>
        <begin position="1"/>
        <end position="31"/>
    </location>
</feature>
<accession>A0A1I9FZJ0</accession>
<organism evidence="3">
    <name type="scientific">Brugia malayi</name>
    <name type="common">Filarial nematode worm</name>
    <dbReference type="NCBI Taxonomy" id="6279"/>
    <lineage>
        <taxon>Eukaryota</taxon>
        <taxon>Metazoa</taxon>
        <taxon>Ecdysozoa</taxon>
        <taxon>Nematoda</taxon>
        <taxon>Chromadorea</taxon>
        <taxon>Rhabditida</taxon>
        <taxon>Spirurina</taxon>
        <taxon>Spiruromorpha</taxon>
        <taxon>Filarioidea</taxon>
        <taxon>Onchocercidae</taxon>
        <taxon>Brugia</taxon>
    </lineage>
</organism>
<gene>
    <name evidence="3" type="primary">Bm7695</name>
    <name evidence="3" type="ORF">BM_Bm7695</name>
</gene>
<feature type="transmembrane region" description="Helical" evidence="2">
    <location>
        <begin position="46"/>
        <end position="64"/>
    </location>
</feature>
<keyword evidence="2" id="KW-1133">Transmembrane helix</keyword>
<evidence type="ECO:0000256" key="2">
    <source>
        <dbReference type="SAM" id="Phobius"/>
    </source>
</evidence>
<feature type="compositionally biased region" description="Basic and acidic residues" evidence="1">
    <location>
        <begin position="17"/>
        <end position="31"/>
    </location>
</feature>
<dbReference type="AlphaFoldDB" id="A0A1I9FZJ0"/>
<dbReference type="EMBL" id="LN854632">
    <property type="protein sequence ID" value="CDP90640.1"/>
    <property type="molecule type" value="Genomic_DNA"/>
</dbReference>
<protein>
    <submittedName>
        <fullName evidence="3">Bm7695</fullName>
    </submittedName>
</protein>
<reference evidence="3" key="2">
    <citation type="submission" date="2012-12" db="EMBL/GenBank/DDBJ databases">
        <authorList>
            <consortium name="WormBase Consortium"/>
            <person name="Ghedin E."/>
            <person name="Paulini M."/>
        </authorList>
    </citation>
    <scope>NUCLEOTIDE SEQUENCE</scope>
    <source>
        <strain evidence="3">FR3</strain>
    </source>
</reference>